<sequence precursor="true">MRTKLFVTIVTAGLTAALNAQVTGSGTAGQIPVWVGSGSTTAIGNSILFQSSSQVFPAPPTPGIGQPLKTPVPETRVGVGTQSPQTQLHVAGRIATGMNTGSAGAITLFPADGAAWFHIDNFSLGQPLGRLRISHGPNPGANEVVSIRQDGNVGIGNPDPRYKLEVAGDINITGGVYANGQALGLQGQAGDKGSKGDKGDQGLKGDPGIGGLKGDKGDKGDKGLKGDKGDAGAPSKSVAACFGGGAQVCSCPSGKLLISQAAPCTVTADTGTCGWPGTSAGRCCVCKP</sequence>
<evidence type="ECO:0000313" key="3">
    <source>
        <dbReference type="EMBL" id="ABJ84761.1"/>
    </source>
</evidence>
<dbReference type="InParanoid" id="Q020A4"/>
<feature type="region of interest" description="Disordered" evidence="1">
    <location>
        <begin position="187"/>
        <end position="233"/>
    </location>
</feature>
<keyword evidence="2" id="KW-0732">Signal</keyword>
<feature type="compositionally biased region" description="Basic and acidic residues" evidence="1">
    <location>
        <begin position="213"/>
        <end position="230"/>
    </location>
</feature>
<dbReference type="InterPro" id="IPR008160">
    <property type="entry name" value="Collagen"/>
</dbReference>
<dbReference type="HOGENOM" id="CLU_1077279_0_0_0"/>
<dbReference type="Pfam" id="PF01391">
    <property type="entry name" value="Collagen"/>
    <property type="match status" value="1"/>
</dbReference>
<organism evidence="3">
    <name type="scientific">Solibacter usitatus (strain Ellin6076)</name>
    <dbReference type="NCBI Taxonomy" id="234267"/>
    <lineage>
        <taxon>Bacteria</taxon>
        <taxon>Pseudomonadati</taxon>
        <taxon>Acidobacteriota</taxon>
        <taxon>Terriglobia</taxon>
        <taxon>Bryobacterales</taxon>
        <taxon>Solibacteraceae</taxon>
        <taxon>Candidatus Solibacter</taxon>
    </lineage>
</organism>
<evidence type="ECO:0000256" key="2">
    <source>
        <dbReference type="SAM" id="SignalP"/>
    </source>
</evidence>
<protein>
    <submittedName>
        <fullName evidence="3">Collagen triple helix repeat</fullName>
    </submittedName>
</protein>
<dbReference type="AlphaFoldDB" id="Q020A4"/>
<dbReference type="KEGG" id="sus:Acid_3791"/>
<feature type="signal peptide" evidence="2">
    <location>
        <begin position="1"/>
        <end position="20"/>
    </location>
</feature>
<name>Q020A4_SOLUE</name>
<feature type="compositionally biased region" description="Basic and acidic residues" evidence="1">
    <location>
        <begin position="192"/>
        <end position="203"/>
    </location>
</feature>
<evidence type="ECO:0000256" key="1">
    <source>
        <dbReference type="SAM" id="MobiDB-lite"/>
    </source>
</evidence>
<feature type="chain" id="PRO_5004162911" evidence="2">
    <location>
        <begin position="21"/>
        <end position="288"/>
    </location>
</feature>
<dbReference type="OrthoDB" id="658938at2"/>
<gene>
    <name evidence="3" type="ordered locus">Acid_3791</name>
</gene>
<keyword evidence="3" id="KW-0176">Collagen</keyword>
<accession>Q020A4</accession>
<dbReference type="STRING" id="234267.Acid_3791"/>
<dbReference type="EMBL" id="CP000473">
    <property type="protein sequence ID" value="ABJ84761.1"/>
    <property type="molecule type" value="Genomic_DNA"/>
</dbReference>
<proteinExistence type="predicted"/>
<reference evidence="3" key="1">
    <citation type="submission" date="2006-10" db="EMBL/GenBank/DDBJ databases">
        <title>Complete sequence of Solibacter usitatus Ellin6076.</title>
        <authorList>
            <consortium name="US DOE Joint Genome Institute"/>
            <person name="Copeland A."/>
            <person name="Lucas S."/>
            <person name="Lapidus A."/>
            <person name="Barry K."/>
            <person name="Detter J.C."/>
            <person name="Glavina del Rio T."/>
            <person name="Hammon N."/>
            <person name="Israni S."/>
            <person name="Dalin E."/>
            <person name="Tice H."/>
            <person name="Pitluck S."/>
            <person name="Thompson L.S."/>
            <person name="Brettin T."/>
            <person name="Bruce D."/>
            <person name="Han C."/>
            <person name="Tapia R."/>
            <person name="Gilna P."/>
            <person name="Schmutz J."/>
            <person name="Larimer F."/>
            <person name="Land M."/>
            <person name="Hauser L."/>
            <person name="Kyrpides N."/>
            <person name="Mikhailova N."/>
            <person name="Janssen P.H."/>
            <person name="Kuske C.R."/>
            <person name="Richardson P."/>
        </authorList>
    </citation>
    <scope>NUCLEOTIDE SEQUENCE</scope>
    <source>
        <strain evidence="3">Ellin6076</strain>
    </source>
</reference>